<protein>
    <submittedName>
        <fullName evidence="1">Uncharacterized protein</fullName>
    </submittedName>
</protein>
<reference evidence="1" key="1">
    <citation type="submission" date="2019-05" db="EMBL/GenBank/DDBJ databases">
        <title>Metatranscriptomic reconstruction reveals RNA viruses with the potential to shape carbon cycling in soil.</title>
        <authorList>
            <person name="Starr E.P."/>
            <person name="Nuccio E."/>
            <person name="Pett-Ridge J."/>
            <person name="Banfield J.F."/>
            <person name="Firestone M.K."/>
        </authorList>
    </citation>
    <scope>NUCLEOTIDE SEQUENCE</scope>
    <source>
        <strain evidence="1">H2_Rhizo_Litter_49_scaffold_1266</strain>
    </source>
</reference>
<gene>
    <name evidence="1" type="ORF">H2RhizoLitter491266_000001</name>
</gene>
<evidence type="ECO:0000313" key="1">
    <source>
        <dbReference type="EMBL" id="QDH88351.1"/>
    </source>
</evidence>
<accession>A0A514D414</accession>
<proteinExistence type="predicted"/>
<sequence>PRKGAQGAVRTSIPRVDLSTVGMIQGSYPWDHMFCGHLGGDVGH</sequence>
<dbReference type="EMBL" id="MN034028">
    <property type="protein sequence ID" value="QDH88351.1"/>
    <property type="molecule type" value="Genomic_RNA"/>
</dbReference>
<organism evidence="1">
    <name type="scientific">Leviviridae sp</name>
    <dbReference type="NCBI Taxonomy" id="2027243"/>
    <lineage>
        <taxon>Viruses</taxon>
        <taxon>Riboviria</taxon>
        <taxon>Orthornavirae</taxon>
        <taxon>Lenarviricota</taxon>
        <taxon>Leviviricetes</taxon>
        <taxon>Norzivirales</taxon>
        <taxon>Fiersviridae</taxon>
    </lineage>
</organism>
<feature type="non-terminal residue" evidence="1">
    <location>
        <position position="1"/>
    </location>
</feature>
<name>A0A514D414_9VIRU</name>